<keyword evidence="2" id="KW-0902">Two-component regulatory system</keyword>
<dbReference type="SMART" id="SM00448">
    <property type="entry name" value="REC"/>
    <property type="match status" value="1"/>
</dbReference>
<evidence type="ECO:0000256" key="4">
    <source>
        <dbReference type="ARBA" id="ARBA00023125"/>
    </source>
</evidence>
<evidence type="ECO:0000256" key="1">
    <source>
        <dbReference type="ARBA" id="ARBA00022553"/>
    </source>
</evidence>
<organism evidence="10 11">
    <name type="scientific">Thermodesulfovibrio aggregans</name>
    <dbReference type="NCBI Taxonomy" id="86166"/>
    <lineage>
        <taxon>Bacteria</taxon>
        <taxon>Pseudomonadati</taxon>
        <taxon>Nitrospirota</taxon>
        <taxon>Thermodesulfovibrionia</taxon>
        <taxon>Thermodesulfovibrionales</taxon>
        <taxon>Thermodesulfovibrionaceae</taxon>
        <taxon>Thermodesulfovibrio</taxon>
    </lineage>
</organism>
<evidence type="ECO:0000256" key="5">
    <source>
        <dbReference type="ARBA" id="ARBA00023163"/>
    </source>
</evidence>
<dbReference type="GO" id="GO:0006355">
    <property type="term" value="P:regulation of DNA-templated transcription"/>
    <property type="evidence" value="ECO:0007669"/>
    <property type="project" value="InterPro"/>
</dbReference>
<evidence type="ECO:0000259" key="8">
    <source>
        <dbReference type="PROSITE" id="PS50110"/>
    </source>
</evidence>
<evidence type="ECO:0000256" key="6">
    <source>
        <dbReference type="PROSITE-ProRule" id="PRU00169"/>
    </source>
</evidence>
<dbReference type="SMART" id="SM00862">
    <property type="entry name" value="Trans_reg_C"/>
    <property type="match status" value="1"/>
</dbReference>
<name>A0A0U9HYZ3_9BACT</name>
<accession>A0A0U9HYZ3</accession>
<dbReference type="InterPro" id="IPR011006">
    <property type="entry name" value="CheY-like_superfamily"/>
</dbReference>
<comment type="caution">
    <text evidence="10">The sequence shown here is derived from an EMBL/GenBank/DDBJ whole genome shotgun (WGS) entry which is preliminary data.</text>
</comment>
<feature type="domain" description="Response regulatory" evidence="8">
    <location>
        <begin position="2"/>
        <end position="116"/>
    </location>
</feature>
<reference evidence="11" key="1">
    <citation type="submission" date="2016-01" db="EMBL/GenBank/DDBJ databases">
        <title>Draft genome sequence of Thermodesulfovibrio aggregans strain TGE-P1.</title>
        <authorList>
            <person name="Sekiguchi Y."/>
            <person name="Ohashi A."/>
            <person name="Matsuura N."/>
            <person name="Tourlousse M.D."/>
        </authorList>
    </citation>
    <scope>NUCLEOTIDE SEQUENCE [LARGE SCALE GENOMIC DNA]</scope>
    <source>
        <strain evidence="11">TGE-P1</strain>
    </source>
</reference>
<dbReference type="STRING" id="86166.TAGGR_3126"/>
<gene>
    <name evidence="10" type="ORF">TAGGR_3126</name>
</gene>
<keyword evidence="3" id="KW-0805">Transcription regulation</keyword>
<feature type="DNA-binding region" description="OmpR/PhoB-type" evidence="7">
    <location>
        <begin position="122"/>
        <end position="214"/>
    </location>
</feature>
<dbReference type="PROSITE" id="PS50110">
    <property type="entry name" value="RESPONSE_REGULATORY"/>
    <property type="match status" value="1"/>
</dbReference>
<dbReference type="PANTHER" id="PTHR48111">
    <property type="entry name" value="REGULATOR OF RPOS"/>
    <property type="match status" value="1"/>
</dbReference>
<evidence type="ECO:0000259" key="9">
    <source>
        <dbReference type="PROSITE" id="PS51755"/>
    </source>
</evidence>
<keyword evidence="5" id="KW-0804">Transcription</keyword>
<dbReference type="Gene3D" id="1.10.10.10">
    <property type="entry name" value="Winged helix-like DNA-binding domain superfamily/Winged helix DNA-binding domain"/>
    <property type="match status" value="1"/>
</dbReference>
<dbReference type="AlphaFoldDB" id="A0A0U9HYZ3"/>
<dbReference type="GO" id="GO:0032993">
    <property type="term" value="C:protein-DNA complex"/>
    <property type="evidence" value="ECO:0007669"/>
    <property type="project" value="TreeGrafter"/>
</dbReference>
<dbReference type="PROSITE" id="PS51755">
    <property type="entry name" value="OMPR_PHOB"/>
    <property type="match status" value="1"/>
</dbReference>
<keyword evidence="11" id="KW-1185">Reference proteome</keyword>
<dbReference type="Pfam" id="PF00072">
    <property type="entry name" value="Response_reg"/>
    <property type="match status" value="1"/>
</dbReference>
<keyword evidence="1 6" id="KW-0597">Phosphoprotein</keyword>
<dbReference type="InterPro" id="IPR001867">
    <property type="entry name" value="OmpR/PhoB-type_DNA-bd"/>
</dbReference>
<dbReference type="InterPro" id="IPR001789">
    <property type="entry name" value="Sig_transdc_resp-reg_receiver"/>
</dbReference>
<dbReference type="InterPro" id="IPR039420">
    <property type="entry name" value="WalR-like"/>
</dbReference>
<evidence type="ECO:0000256" key="3">
    <source>
        <dbReference type="ARBA" id="ARBA00023015"/>
    </source>
</evidence>
<feature type="modified residue" description="4-aspartylphosphate" evidence="6">
    <location>
        <position position="51"/>
    </location>
</feature>
<dbReference type="InterPro" id="IPR036388">
    <property type="entry name" value="WH-like_DNA-bd_sf"/>
</dbReference>
<dbReference type="GO" id="GO:0000976">
    <property type="term" value="F:transcription cis-regulatory region binding"/>
    <property type="evidence" value="ECO:0007669"/>
    <property type="project" value="TreeGrafter"/>
</dbReference>
<protein>
    <submittedName>
        <fullName evidence="10">DNA-binding response regulator, OmpR family</fullName>
    </submittedName>
</protein>
<evidence type="ECO:0000313" key="10">
    <source>
        <dbReference type="EMBL" id="GAQ95653.1"/>
    </source>
</evidence>
<dbReference type="InterPro" id="IPR016032">
    <property type="entry name" value="Sig_transdc_resp-reg_C-effctor"/>
</dbReference>
<dbReference type="RefSeq" id="WP_059177080.1">
    <property type="nucleotide sequence ID" value="NZ_BCNO01000003.1"/>
</dbReference>
<sequence length="214" mass="24812">MRILLIEDDRVLGETLKDYLKIHEIETVWVWDERQLPKLITKYEFDVLVIDLILNFVPGEEIIAKLRQAGIETPILVITAKKTLDDKEKCFLKGADDYLTKPFDFKEFLLRVKALSRRKHMSTIVNIGDLTVNIDAKTIYRGGEEVKISKKAWQLLELLLKNRGEIVSQETILNYVWPGKNVGDEVVRAYIKELRKILPPDSIITYPGRGYRLS</sequence>
<feature type="domain" description="OmpR/PhoB-type" evidence="9">
    <location>
        <begin position="122"/>
        <end position="214"/>
    </location>
</feature>
<keyword evidence="4 7" id="KW-0238">DNA-binding</keyword>
<dbReference type="GO" id="GO:0005829">
    <property type="term" value="C:cytosol"/>
    <property type="evidence" value="ECO:0007669"/>
    <property type="project" value="TreeGrafter"/>
</dbReference>
<dbReference type="CDD" id="cd00383">
    <property type="entry name" value="trans_reg_C"/>
    <property type="match status" value="1"/>
</dbReference>
<evidence type="ECO:0000256" key="7">
    <source>
        <dbReference type="PROSITE-ProRule" id="PRU01091"/>
    </source>
</evidence>
<dbReference type="EMBL" id="BCNO01000003">
    <property type="protein sequence ID" value="GAQ95653.1"/>
    <property type="molecule type" value="Genomic_DNA"/>
</dbReference>
<dbReference type="Pfam" id="PF00486">
    <property type="entry name" value="Trans_reg_C"/>
    <property type="match status" value="1"/>
</dbReference>
<evidence type="ECO:0000313" key="11">
    <source>
        <dbReference type="Proteomes" id="UP000054976"/>
    </source>
</evidence>
<dbReference type="PANTHER" id="PTHR48111:SF22">
    <property type="entry name" value="REGULATOR OF RPOS"/>
    <property type="match status" value="1"/>
</dbReference>
<dbReference type="Proteomes" id="UP000054976">
    <property type="component" value="Unassembled WGS sequence"/>
</dbReference>
<dbReference type="SUPFAM" id="SSF46894">
    <property type="entry name" value="C-terminal effector domain of the bipartite response regulators"/>
    <property type="match status" value="1"/>
</dbReference>
<dbReference type="OrthoDB" id="9790454at2"/>
<evidence type="ECO:0000256" key="2">
    <source>
        <dbReference type="ARBA" id="ARBA00023012"/>
    </source>
</evidence>
<proteinExistence type="predicted"/>
<dbReference type="Gene3D" id="3.40.50.2300">
    <property type="match status" value="1"/>
</dbReference>
<dbReference type="SUPFAM" id="SSF52172">
    <property type="entry name" value="CheY-like"/>
    <property type="match status" value="1"/>
</dbReference>
<dbReference type="GO" id="GO:0000156">
    <property type="term" value="F:phosphorelay response regulator activity"/>
    <property type="evidence" value="ECO:0007669"/>
    <property type="project" value="TreeGrafter"/>
</dbReference>